<reference evidence="1 2" key="1">
    <citation type="submission" date="2021-01" db="EMBL/GenBank/DDBJ databases">
        <title>Genomic Encyclopedia of Type Strains, Phase IV (KMG-IV): sequencing the most valuable type-strain genomes for metagenomic binning, comparative biology and taxonomic classification.</title>
        <authorList>
            <person name="Goeker M."/>
        </authorList>
    </citation>
    <scope>NUCLEOTIDE SEQUENCE [LARGE SCALE GENOMIC DNA]</scope>
    <source>
        <strain evidence="1 2">DSM 24436</strain>
    </source>
</reference>
<accession>A0ABS2MR10</accession>
<dbReference type="CDD" id="cd10148">
    <property type="entry name" value="CsoR-like_DUF156"/>
    <property type="match status" value="1"/>
</dbReference>
<name>A0ABS2MR10_9FIRM</name>
<sequence length="88" mass="10178">MTEREESKKKIINRLRTIKGHVQGIEKMVEEDKGCEDVLVQIAAIKQSIHKVGLAIMEQQASSCFSLDDHVDKEKMEELIRLMFNYSK</sequence>
<dbReference type="EMBL" id="JAFBDT010000009">
    <property type="protein sequence ID" value="MBM7561853.1"/>
    <property type="molecule type" value="Genomic_DNA"/>
</dbReference>
<dbReference type="Pfam" id="PF02583">
    <property type="entry name" value="Trns_repr_metal"/>
    <property type="match status" value="1"/>
</dbReference>
<keyword evidence="2" id="KW-1185">Reference proteome</keyword>
<dbReference type="PANTHER" id="PTHR33677">
    <property type="entry name" value="TRANSCRIPTIONAL REPRESSOR FRMR-RELATED"/>
    <property type="match status" value="1"/>
</dbReference>
<keyword evidence="1" id="KW-0238">DNA-binding</keyword>
<evidence type="ECO:0000313" key="2">
    <source>
        <dbReference type="Proteomes" id="UP000767854"/>
    </source>
</evidence>
<proteinExistence type="predicted"/>
<dbReference type="RefSeq" id="WP_204663759.1">
    <property type="nucleotide sequence ID" value="NZ_JAFBDT010000009.1"/>
</dbReference>
<dbReference type="PANTHER" id="PTHR33677:SF3">
    <property type="entry name" value="COPPER-SENSING TRANSCRIPTIONAL REPRESSOR RICR"/>
    <property type="match status" value="1"/>
</dbReference>
<comment type="caution">
    <text evidence="1">The sequence shown here is derived from an EMBL/GenBank/DDBJ whole genome shotgun (WGS) entry which is preliminary data.</text>
</comment>
<evidence type="ECO:0000313" key="1">
    <source>
        <dbReference type="EMBL" id="MBM7561853.1"/>
    </source>
</evidence>
<protein>
    <submittedName>
        <fullName evidence="1">DNA-binding FrmR family transcriptional regulator</fullName>
    </submittedName>
</protein>
<dbReference type="Proteomes" id="UP000767854">
    <property type="component" value="Unassembled WGS sequence"/>
</dbReference>
<dbReference type="Gene3D" id="1.20.58.1000">
    <property type="entry name" value="Metal-sensitive repressor, helix protomer"/>
    <property type="match status" value="1"/>
</dbReference>
<organism evidence="1 2">
    <name type="scientific">Fusibacter tunisiensis</name>
    <dbReference type="NCBI Taxonomy" id="1008308"/>
    <lineage>
        <taxon>Bacteria</taxon>
        <taxon>Bacillati</taxon>
        <taxon>Bacillota</taxon>
        <taxon>Clostridia</taxon>
        <taxon>Eubacteriales</taxon>
        <taxon>Eubacteriales Family XII. Incertae Sedis</taxon>
        <taxon>Fusibacter</taxon>
    </lineage>
</organism>
<dbReference type="GO" id="GO:0003677">
    <property type="term" value="F:DNA binding"/>
    <property type="evidence" value="ECO:0007669"/>
    <property type="project" value="UniProtKB-KW"/>
</dbReference>
<dbReference type="InterPro" id="IPR038390">
    <property type="entry name" value="Metal_Tscrpt_repr_sf"/>
</dbReference>
<dbReference type="InterPro" id="IPR003735">
    <property type="entry name" value="Metal_Tscrpt_repr"/>
</dbReference>
<gene>
    <name evidence="1" type="ORF">JOC49_001394</name>
</gene>